<dbReference type="InterPro" id="IPR000863">
    <property type="entry name" value="Sulfotransferase_dom"/>
</dbReference>
<feature type="domain" description="Sulfotransferase" evidence="5">
    <location>
        <begin position="20"/>
        <end position="178"/>
    </location>
</feature>
<evidence type="ECO:0000256" key="3">
    <source>
        <dbReference type="PIRSR" id="PIRSR637359-2"/>
    </source>
</evidence>
<evidence type="ECO:0000256" key="4">
    <source>
        <dbReference type="PIRSR" id="PIRSR637359-3"/>
    </source>
</evidence>
<evidence type="ECO:0000313" key="7">
    <source>
        <dbReference type="Proteomes" id="UP000762676"/>
    </source>
</evidence>
<dbReference type="SUPFAM" id="SSF52540">
    <property type="entry name" value="P-loop containing nucleoside triphosphate hydrolases"/>
    <property type="match status" value="1"/>
</dbReference>
<feature type="disulfide bond" evidence="4">
    <location>
        <begin position="142"/>
        <end position="153"/>
    </location>
</feature>
<keyword evidence="1" id="KW-0808">Transferase</keyword>
<feature type="non-terminal residue" evidence="6">
    <location>
        <position position="1"/>
    </location>
</feature>
<comment type="caution">
    <text evidence="6">The sequence shown here is derived from an EMBL/GenBank/DDBJ whole genome shotgun (WGS) entry which is preliminary data.</text>
</comment>
<keyword evidence="4" id="KW-1015">Disulfide bond</keyword>
<proteinExistence type="predicted"/>
<evidence type="ECO:0000256" key="2">
    <source>
        <dbReference type="ARBA" id="ARBA00023180"/>
    </source>
</evidence>
<dbReference type="InterPro" id="IPR037359">
    <property type="entry name" value="NST/OST"/>
</dbReference>
<accession>A0AAV4F8S0</accession>
<feature type="binding site" evidence="3">
    <location>
        <position position="141"/>
    </location>
    <ligand>
        <name>3'-phosphoadenylyl sulfate</name>
        <dbReference type="ChEBI" id="CHEBI:58339"/>
    </ligand>
</feature>
<dbReference type="InterPro" id="IPR027417">
    <property type="entry name" value="P-loop_NTPase"/>
</dbReference>
<evidence type="ECO:0000259" key="5">
    <source>
        <dbReference type="Pfam" id="PF00685"/>
    </source>
</evidence>
<dbReference type="EMBL" id="BMAT01011259">
    <property type="protein sequence ID" value="GFR69108.1"/>
    <property type="molecule type" value="Genomic_DNA"/>
</dbReference>
<dbReference type="PANTHER" id="PTHR10605:SF72">
    <property type="entry name" value="HEPARAN SULFATE 3-O SULFOTRANSFERASE-B, ISOFORM A"/>
    <property type="match status" value="1"/>
</dbReference>
<sequence length="200" mass="23299">ITLEKSPSYVMFPQAAREVYAMDKRVKLLMVVKDPVVTLMSAFSRRVPTSGNKPIRYTFLKTEQNGTRSVNSDLYSVARGMYSVHLKHWLQYFPLSQFHVLDGGALVKDPVAQIQTVERFLEIPARLTEQNFYYNATKGFYCMKPFTMHEPKCLGKNKGKPHVALEPEVKKLLYDFYRPYNQQLFQMLGKTFDWEPKDKV</sequence>
<feature type="binding site" evidence="3">
    <location>
        <position position="41"/>
    </location>
    <ligand>
        <name>3'-phosphoadenylyl sulfate</name>
        <dbReference type="ChEBI" id="CHEBI:58339"/>
    </ligand>
</feature>
<keyword evidence="2" id="KW-0325">Glycoprotein</keyword>
<keyword evidence="7" id="KW-1185">Reference proteome</keyword>
<gene>
    <name evidence="6" type="ORF">ElyMa_005621900</name>
</gene>
<reference evidence="6 7" key="1">
    <citation type="journal article" date="2021" name="Elife">
        <title>Chloroplast acquisition without the gene transfer in kleptoplastic sea slugs, Plakobranchus ocellatus.</title>
        <authorList>
            <person name="Maeda T."/>
            <person name="Takahashi S."/>
            <person name="Yoshida T."/>
            <person name="Shimamura S."/>
            <person name="Takaki Y."/>
            <person name="Nagai Y."/>
            <person name="Toyoda A."/>
            <person name="Suzuki Y."/>
            <person name="Arimoto A."/>
            <person name="Ishii H."/>
            <person name="Satoh N."/>
            <person name="Nishiyama T."/>
            <person name="Hasebe M."/>
            <person name="Maruyama T."/>
            <person name="Minagawa J."/>
            <person name="Obokata J."/>
            <person name="Shigenobu S."/>
        </authorList>
    </citation>
    <scope>NUCLEOTIDE SEQUENCE [LARGE SCALE GENOMIC DNA]</scope>
</reference>
<organism evidence="6 7">
    <name type="scientific">Elysia marginata</name>
    <dbReference type="NCBI Taxonomy" id="1093978"/>
    <lineage>
        <taxon>Eukaryota</taxon>
        <taxon>Metazoa</taxon>
        <taxon>Spiralia</taxon>
        <taxon>Lophotrochozoa</taxon>
        <taxon>Mollusca</taxon>
        <taxon>Gastropoda</taxon>
        <taxon>Heterobranchia</taxon>
        <taxon>Euthyneura</taxon>
        <taxon>Panpulmonata</taxon>
        <taxon>Sacoglossa</taxon>
        <taxon>Placobranchoidea</taxon>
        <taxon>Plakobranchidae</taxon>
        <taxon>Elysia</taxon>
    </lineage>
</organism>
<dbReference type="GO" id="GO:0008467">
    <property type="term" value="F:[heparan sulfate]-glucosamine 3-sulfotransferase activity"/>
    <property type="evidence" value="ECO:0007669"/>
    <property type="project" value="TreeGrafter"/>
</dbReference>
<dbReference type="Gene3D" id="3.40.50.300">
    <property type="entry name" value="P-loop containing nucleotide triphosphate hydrolases"/>
    <property type="match status" value="1"/>
</dbReference>
<name>A0AAV4F8S0_9GAST</name>
<feature type="binding site" evidence="3">
    <location>
        <begin position="158"/>
        <end position="162"/>
    </location>
    <ligand>
        <name>3'-phosphoadenylyl sulfate</name>
        <dbReference type="ChEBI" id="CHEBI:58339"/>
    </ligand>
</feature>
<protein>
    <submittedName>
        <fullName evidence="6">Sulfotransferase</fullName>
    </submittedName>
</protein>
<evidence type="ECO:0000313" key="6">
    <source>
        <dbReference type="EMBL" id="GFR69108.1"/>
    </source>
</evidence>
<evidence type="ECO:0000256" key="1">
    <source>
        <dbReference type="ARBA" id="ARBA00022679"/>
    </source>
</evidence>
<dbReference type="Pfam" id="PF00685">
    <property type="entry name" value="Sulfotransfer_1"/>
    <property type="match status" value="1"/>
</dbReference>
<dbReference type="PANTHER" id="PTHR10605">
    <property type="entry name" value="HEPARAN SULFATE SULFOTRANSFERASE"/>
    <property type="match status" value="1"/>
</dbReference>
<dbReference type="Proteomes" id="UP000762676">
    <property type="component" value="Unassembled WGS sequence"/>
</dbReference>
<dbReference type="AlphaFoldDB" id="A0AAV4F8S0"/>